<sequence>MKKVLFAIISISALLASCKPALTPEQLYGTWNYTRVEKPKSPGDSLTRFDIAEKKPHIVFNQNNTIEIYSDGKVLSHGSYTIAGRDINYKEDLGDSKIRDFPFAVSELTDKKIIFETLGEGGSKVTAVRQ</sequence>
<organism evidence="3 4">
    <name type="scientific">Mucilaginibacter pedocola</name>
    <dbReference type="NCBI Taxonomy" id="1792845"/>
    <lineage>
        <taxon>Bacteria</taxon>
        <taxon>Pseudomonadati</taxon>
        <taxon>Bacteroidota</taxon>
        <taxon>Sphingobacteriia</taxon>
        <taxon>Sphingobacteriales</taxon>
        <taxon>Sphingobacteriaceae</taxon>
        <taxon>Mucilaginibacter</taxon>
    </lineage>
</organism>
<dbReference type="AlphaFoldDB" id="A0A1S9PE06"/>
<evidence type="ECO:0000259" key="2">
    <source>
        <dbReference type="Pfam" id="PF13648"/>
    </source>
</evidence>
<dbReference type="PROSITE" id="PS51257">
    <property type="entry name" value="PROKAR_LIPOPROTEIN"/>
    <property type="match status" value="1"/>
</dbReference>
<name>A0A1S9PE06_9SPHI</name>
<dbReference type="OrthoDB" id="794255at2"/>
<feature type="signal peptide" evidence="1">
    <location>
        <begin position="1"/>
        <end position="16"/>
    </location>
</feature>
<dbReference type="EMBL" id="MBTF01000015">
    <property type="protein sequence ID" value="OOQ59196.1"/>
    <property type="molecule type" value="Genomic_DNA"/>
</dbReference>
<evidence type="ECO:0000313" key="4">
    <source>
        <dbReference type="Proteomes" id="UP000189739"/>
    </source>
</evidence>
<comment type="caution">
    <text evidence="3">The sequence shown here is derived from an EMBL/GenBank/DDBJ whole genome shotgun (WGS) entry which is preliminary data.</text>
</comment>
<dbReference type="Pfam" id="PF13648">
    <property type="entry name" value="Lipocalin_4"/>
    <property type="match status" value="1"/>
</dbReference>
<dbReference type="RefSeq" id="WP_078348857.1">
    <property type="nucleotide sequence ID" value="NZ_MBTF01000015.1"/>
</dbReference>
<reference evidence="3 4" key="1">
    <citation type="submission" date="2016-07" db="EMBL/GenBank/DDBJ databases">
        <title>Genomic analysis of zinc-resistant bacterium Mucilaginibacter pedocola TBZ30.</title>
        <authorList>
            <person name="Huang J."/>
            <person name="Tang J."/>
        </authorList>
    </citation>
    <scope>NUCLEOTIDE SEQUENCE [LARGE SCALE GENOMIC DNA]</scope>
    <source>
        <strain evidence="3 4">TBZ30</strain>
    </source>
</reference>
<dbReference type="InterPro" id="IPR024311">
    <property type="entry name" value="Lipocalin-like"/>
</dbReference>
<dbReference type="Proteomes" id="UP000189739">
    <property type="component" value="Unassembled WGS sequence"/>
</dbReference>
<proteinExistence type="predicted"/>
<feature type="domain" description="Lipocalin-like" evidence="2">
    <location>
        <begin position="27"/>
        <end position="113"/>
    </location>
</feature>
<accession>A0A1S9PE06</accession>
<keyword evidence="4" id="KW-1185">Reference proteome</keyword>
<evidence type="ECO:0000313" key="3">
    <source>
        <dbReference type="EMBL" id="OOQ59196.1"/>
    </source>
</evidence>
<evidence type="ECO:0000256" key="1">
    <source>
        <dbReference type="SAM" id="SignalP"/>
    </source>
</evidence>
<protein>
    <recommendedName>
        <fullName evidence="2">Lipocalin-like domain-containing protein</fullName>
    </recommendedName>
</protein>
<feature type="chain" id="PRO_5012774913" description="Lipocalin-like domain-containing protein" evidence="1">
    <location>
        <begin position="17"/>
        <end position="130"/>
    </location>
</feature>
<gene>
    <name evidence="3" type="ORF">BC343_28970</name>
</gene>
<keyword evidence="1" id="KW-0732">Signal</keyword>